<evidence type="ECO:0000256" key="5">
    <source>
        <dbReference type="SAM" id="SignalP"/>
    </source>
</evidence>
<protein>
    <recommendedName>
        <fullName evidence="6">Granulins domain-containing protein</fullName>
    </recommendedName>
</protein>
<keyword evidence="3" id="KW-0964">Secreted</keyword>
<gene>
    <name evidence="7" type="ORF">HF521_011630</name>
</gene>
<feature type="domain" description="Granulins" evidence="6">
    <location>
        <begin position="663"/>
        <end position="676"/>
    </location>
</feature>
<dbReference type="Gene3D" id="2.10.25.160">
    <property type="entry name" value="Granulin"/>
    <property type="match status" value="6"/>
</dbReference>
<evidence type="ECO:0000256" key="1">
    <source>
        <dbReference type="ARBA" id="ARBA00004613"/>
    </source>
</evidence>
<dbReference type="InterPro" id="IPR039036">
    <property type="entry name" value="Granulin_fam"/>
</dbReference>
<dbReference type="PANTHER" id="PTHR12274:SF3">
    <property type="entry name" value="PROGRANULIN"/>
    <property type="match status" value="1"/>
</dbReference>
<dbReference type="PROSITE" id="PS00799">
    <property type="entry name" value="GRANULINS"/>
    <property type="match status" value="6"/>
</dbReference>
<evidence type="ECO:0000256" key="4">
    <source>
        <dbReference type="ARBA" id="ARBA00023157"/>
    </source>
</evidence>
<evidence type="ECO:0000256" key="3">
    <source>
        <dbReference type="ARBA" id="ARBA00022525"/>
    </source>
</evidence>
<dbReference type="Proteomes" id="UP000606274">
    <property type="component" value="Unassembled WGS sequence"/>
</dbReference>
<evidence type="ECO:0000259" key="6">
    <source>
        <dbReference type="PROSITE" id="PS00799"/>
    </source>
</evidence>
<organism evidence="7 8">
    <name type="scientific">Silurus meridionalis</name>
    <name type="common">Southern catfish</name>
    <name type="synonym">Silurus soldatovi meridionalis</name>
    <dbReference type="NCBI Taxonomy" id="175797"/>
    <lineage>
        <taxon>Eukaryota</taxon>
        <taxon>Metazoa</taxon>
        <taxon>Chordata</taxon>
        <taxon>Craniata</taxon>
        <taxon>Vertebrata</taxon>
        <taxon>Euteleostomi</taxon>
        <taxon>Actinopterygii</taxon>
        <taxon>Neopterygii</taxon>
        <taxon>Teleostei</taxon>
        <taxon>Ostariophysi</taxon>
        <taxon>Siluriformes</taxon>
        <taxon>Siluridae</taxon>
        <taxon>Silurus</taxon>
    </lineage>
</organism>
<evidence type="ECO:0000256" key="2">
    <source>
        <dbReference type="ARBA" id="ARBA00010093"/>
    </source>
</evidence>
<dbReference type="SMART" id="SM00277">
    <property type="entry name" value="GRAN"/>
    <property type="match status" value="6"/>
</dbReference>
<keyword evidence="5" id="KW-0732">Signal</keyword>
<dbReference type="PANTHER" id="PTHR12274">
    <property type="entry name" value="GRANULIN"/>
    <property type="match status" value="1"/>
</dbReference>
<evidence type="ECO:0000313" key="8">
    <source>
        <dbReference type="Proteomes" id="UP000606274"/>
    </source>
</evidence>
<dbReference type="Pfam" id="PF00396">
    <property type="entry name" value="Granulin"/>
    <property type="match status" value="6"/>
</dbReference>
<feature type="domain" description="Granulins" evidence="6">
    <location>
        <begin position="363"/>
        <end position="376"/>
    </location>
</feature>
<keyword evidence="8" id="KW-1185">Reference proteome</keyword>
<feature type="domain" description="Granulins" evidence="6">
    <location>
        <begin position="463"/>
        <end position="476"/>
    </location>
</feature>
<feature type="signal peptide" evidence="5">
    <location>
        <begin position="1"/>
        <end position="15"/>
    </location>
</feature>
<sequence>MIAVLVLLLLRLVSGSIVCPDGTECDDKNTCCPANTGYACCHYPFAVCCPDKAHCCPQDYQCDQETGTCKKNGLHLYGIAHSRQIPAQKEEKITPVPLGKSDNPLVSCGNFYTCFKSLTLKRDQCCQCKAGCCPNGFHCNEKTKACSQLHLKYTPGSNKETKKSGCFTAEQRFCIHSSTLSTLQGLIRKPRNLGASLRNRGFVCKFAVPIHRYCERTVHFTSKMIAMLLLLTIGLVSGRTLCPDGTECQERNTCCPTKTGYACCHYPSAVCCSDKAHCCPQGYRCDLNSRLCEKQEVPWYRLLSSPQIPAQENSVPAPLGKSNDPAVSVVYCDNYYTCTDGTTCCRTPYGQWTCCIYNVGQCCPDGIHCCPFGYRCDSTSTQCFRGALRFPAAPRIPAMKSDSMQIPEQKEENRVPAPLGESNDPAVSVVYCDNYYTCPDGTTCCRTPYGQWTCCIYNVGQCCPDGIHCCPFGYRCDSTSTQCFRGALRFPAAPRIPAMKSDSLQIPEQKEENRVPAPLGESNDPAVSVVYCDNYYTCPDGTTCCRTPYGQWTCCIYNVGQCCPDGIHCCPFGYRCDSTSTQCFRGALRFPAAPRIPAMKSDSLQIPEQEEENSVPAPLGESNDPAVSVVYCDNYYTCPDGTTCCRTPYGQWTCCIYNVGQCCPDGIHCCPFGYRCDSTSTQCFRGALRFPAAPRIPAMKSDSMQDHCCQSEKGCCPIGFRCDEASKACLSNFDIL</sequence>
<name>A0A8T0AJ95_SILME</name>
<feature type="domain" description="Granulins" evidence="6">
    <location>
        <begin position="563"/>
        <end position="576"/>
    </location>
</feature>
<dbReference type="SUPFAM" id="SSF57277">
    <property type="entry name" value="Granulin repeat"/>
    <property type="match status" value="4"/>
</dbReference>
<keyword evidence="4" id="KW-1015">Disulfide bond</keyword>
<dbReference type="AlphaFoldDB" id="A0A8T0AJ95"/>
<dbReference type="InterPro" id="IPR037277">
    <property type="entry name" value="Granulin_sf"/>
</dbReference>
<comment type="similarity">
    <text evidence="2">Belongs to the granulin family.</text>
</comment>
<evidence type="ECO:0000313" key="7">
    <source>
        <dbReference type="EMBL" id="KAF7691333.1"/>
    </source>
</evidence>
<dbReference type="InterPro" id="IPR000118">
    <property type="entry name" value="Granulin"/>
</dbReference>
<feature type="chain" id="PRO_5035836389" description="Granulins domain-containing protein" evidence="5">
    <location>
        <begin position="16"/>
        <end position="736"/>
    </location>
</feature>
<dbReference type="EMBL" id="JABFDY010000022">
    <property type="protein sequence ID" value="KAF7691333.1"/>
    <property type="molecule type" value="Genomic_DNA"/>
</dbReference>
<feature type="domain" description="Granulins" evidence="6">
    <location>
        <begin position="272"/>
        <end position="285"/>
    </location>
</feature>
<reference evidence="7" key="1">
    <citation type="submission" date="2020-08" db="EMBL/GenBank/DDBJ databases">
        <title>Chromosome-level assembly of Southern catfish (Silurus meridionalis) provides insights into visual adaptation to the nocturnal and benthic lifestyles.</title>
        <authorList>
            <person name="Zhang Y."/>
            <person name="Wang D."/>
            <person name="Peng Z."/>
        </authorList>
    </citation>
    <scope>NUCLEOTIDE SEQUENCE</scope>
    <source>
        <strain evidence="7">SWU-2019-XX</strain>
        <tissue evidence="7">Muscle</tissue>
    </source>
</reference>
<dbReference type="GO" id="GO:0005576">
    <property type="term" value="C:extracellular region"/>
    <property type="evidence" value="ECO:0007669"/>
    <property type="project" value="UniProtKB-SubCell"/>
</dbReference>
<feature type="domain" description="Granulins" evidence="6">
    <location>
        <begin position="49"/>
        <end position="62"/>
    </location>
</feature>
<comment type="caution">
    <text evidence="7">The sequence shown here is derived from an EMBL/GenBank/DDBJ whole genome shotgun (WGS) entry which is preliminary data.</text>
</comment>
<comment type="subcellular location">
    <subcellularLocation>
        <location evidence="1">Secreted</location>
    </subcellularLocation>
</comment>
<accession>A0A8T0AJ95</accession>
<proteinExistence type="inferred from homology"/>